<accession>A0A135L6H9</accession>
<dbReference type="STRING" id="1413211.U473_11640"/>
<keyword evidence="12" id="KW-1185">Reference proteome</keyword>
<evidence type="ECO:0000259" key="10">
    <source>
        <dbReference type="PROSITE" id="PS50893"/>
    </source>
</evidence>
<dbReference type="GO" id="GO:0005524">
    <property type="term" value="F:ATP binding"/>
    <property type="evidence" value="ECO:0007669"/>
    <property type="project" value="UniProtKB-KW"/>
</dbReference>
<evidence type="ECO:0000313" key="11">
    <source>
        <dbReference type="EMBL" id="KXG44598.1"/>
    </source>
</evidence>
<dbReference type="Pfam" id="PF00005">
    <property type="entry name" value="ABC_tran"/>
    <property type="match status" value="2"/>
</dbReference>
<protein>
    <submittedName>
        <fullName evidence="11">ABC transporter</fullName>
    </submittedName>
</protein>
<evidence type="ECO:0000256" key="1">
    <source>
        <dbReference type="ARBA" id="ARBA00004202"/>
    </source>
</evidence>
<dbReference type="PANTHER" id="PTHR43790">
    <property type="entry name" value="CARBOHYDRATE TRANSPORT ATP-BINDING PROTEIN MG119-RELATED"/>
    <property type="match status" value="1"/>
</dbReference>
<gene>
    <name evidence="11" type="ORF">U473_11640</name>
</gene>
<evidence type="ECO:0000256" key="4">
    <source>
        <dbReference type="ARBA" id="ARBA00022597"/>
    </source>
</evidence>
<dbReference type="InterPro" id="IPR003593">
    <property type="entry name" value="AAA+_ATPase"/>
</dbReference>
<keyword evidence="8" id="KW-1278">Translocase</keyword>
<dbReference type="SUPFAM" id="SSF52540">
    <property type="entry name" value="P-loop containing nucleoside triphosphate hydrolases"/>
    <property type="match status" value="2"/>
</dbReference>
<dbReference type="OrthoDB" id="9771863at2"/>
<dbReference type="EMBL" id="LSKU01000001">
    <property type="protein sequence ID" value="KXG44598.1"/>
    <property type="molecule type" value="Genomic_DNA"/>
</dbReference>
<keyword evidence="7" id="KW-0067">ATP-binding</keyword>
<dbReference type="InterPro" id="IPR050107">
    <property type="entry name" value="ABC_carbohydrate_import_ATPase"/>
</dbReference>
<reference evidence="11 12" key="1">
    <citation type="submission" date="2016-02" db="EMBL/GenBank/DDBJ databases">
        <title>Draft Genome for Tepidibacillus decaturensis nov. sp. Strain Z9, an Anaerobic, Moderately Thermophilic and Heterotrophic Bacterium from Deep Subsurface of the Illinois Basin, USA.</title>
        <authorList>
            <person name="Dong Y."/>
            <person name="Chang J.Y."/>
            <person name="Sanford R."/>
            <person name="Fouke B.W."/>
        </authorList>
    </citation>
    <scope>NUCLEOTIDE SEQUENCE [LARGE SCALE GENOMIC DNA]</scope>
    <source>
        <strain evidence="11 12">Z9</strain>
    </source>
</reference>
<dbReference type="SMART" id="SM00382">
    <property type="entry name" value="AAA"/>
    <property type="match status" value="2"/>
</dbReference>
<proteinExistence type="predicted"/>
<dbReference type="FunFam" id="3.40.50.300:FF:000127">
    <property type="entry name" value="Ribose import ATP-binding protein RbsA"/>
    <property type="match status" value="1"/>
</dbReference>
<keyword evidence="5" id="KW-0677">Repeat</keyword>
<organism evidence="11 12">
    <name type="scientific">Tepidibacillus decaturensis</name>
    <dbReference type="NCBI Taxonomy" id="1413211"/>
    <lineage>
        <taxon>Bacteria</taxon>
        <taxon>Bacillati</taxon>
        <taxon>Bacillota</taxon>
        <taxon>Bacilli</taxon>
        <taxon>Bacillales</taxon>
        <taxon>Bacillaceae</taxon>
        <taxon>Tepidibacillus</taxon>
    </lineage>
</organism>
<dbReference type="CDD" id="cd03215">
    <property type="entry name" value="ABC_Carb_Monos_II"/>
    <property type="match status" value="1"/>
</dbReference>
<comment type="subcellular location">
    <subcellularLocation>
        <location evidence="1">Cell membrane</location>
        <topology evidence="1">Peripheral membrane protein</topology>
    </subcellularLocation>
</comment>
<dbReference type="AlphaFoldDB" id="A0A135L6H9"/>
<dbReference type="PROSITE" id="PS50893">
    <property type="entry name" value="ABC_TRANSPORTER_2"/>
    <property type="match status" value="2"/>
</dbReference>
<dbReference type="CDD" id="cd03216">
    <property type="entry name" value="ABC_Carb_Monos_I"/>
    <property type="match status" value="1"/>
</dbReference>
<name>A0A135L6H9_9BACI</name>
<dbReference type="GO" id="GO:0005886">
    <property type="term" value="C:plasma membrane"/>
    <property type="evidence" value="ECO:0007669"/>
    <property type="project" value="UniProtKB-SubCell"/>
</dbReference>
<evidence type="ECO:0000256" key="9">
    <source>
        <dbReference type="ARBA" id="ARBA00023136"/>
    </source>
</evidence>
<keyword evidence="2" id="KW-0813">Transport</keyword>
<evidence type="ECO:0000256" key="8">
    <source>
        <dbReference type="ARBA" id="ARBA00022967"/>
    </source>
</evidence>
<dbReference type="InterPro" id="IPR003439">
    <property type="entry name" value="ABC_transporter-like_ATP-bd"/>
</dbReference>
<feature type="domain" description="ABC transporter" evidence="10">
    <location>
        <begin position="264"/>
        <end position="506"/>
    </location>
</feature>
<feature type="domain" description="ABC transporter" evidence="10">
    <location>
        <begin position="9"/>
        <end position="250"/>
    </location>
</feature>
<dbReference type="PROSITE" id="PS00211">
    <property type="entry name" value="ABC_TRANSPORTER_1"/>
    <property type="match status" value="1"/>
</dbReference>
<evidence type="ECO:0000313" key="12">
    <source>
        <dbReference type="Proteomes" id="UP000070352"/>
    </source>
</evidence>
<dbReference type="Gene3D" id="3.40.50.300">
    <property type="entry name" value="P-loop containing nucleotide triphosphate hydrolases"/>
    <property type="match status" value="2"/>
</dbReference>
<evidence type="ECO:0000256" key="3">
    <source>
        <dbReference type="ARBA" id="ARBA00022475"/>
    </source>
</evidence>
<evidence type="ECO:0000256" key="2">
    <source>
        <dbReference type="ARBA" id="ARBA00022448"/>
    </source>
</evidence>
<dbReference type="Proteomes" id="UP000070352">
    <property type="component" value="Unassembled WGS sequence"/>
</dbReference>
<dbReference type="InterPro" id="IPR027417">
    <property type="entry name" value="P-loop_NTPase"/>
</dbReference>
<evidence type="ECO:0000256" key="5">
    <source>
        <dbReference type="ARBA" id="ARBA00022737"/>
    </source>
</evidence>
<keyword evidence="9" id="KW-0472">Membrane</keyword>
<dbReference type="RefSeq" id="WP_068726517.1">
    <property type="nucleotide sequence ID" value="NZ_LSKU01000001.1"/>
</dbReference>
<comment type="caution">
    <text evidence="11">The sequence shown here is derived from an EMBL/GenBank/DDBJ whole genome shotgun (WGS) entry which is preliminary data.</text>
</comment>
<dbReference type="PANTHER" id="PTHR43790:SF3">
    <property type="entry name" value="D-ALLOSE IMPORT ATP-BINDING PROTEIN ALSA-RELATED"/>
    <property type="match status" value="1"/>
</dbReference>
<evidence type="ECO:0000256" key="6">
    <source>
        <dbReference type="ARBA" id="ARBA00022741"/>
    </source>
</evidence>
<sequence length="506" mass="56921">MEQPKRSKIVMKDISIEFPGVKALSNVHFDVETGRIHALVGANGAGKSTLMKVLSGAYDHYTGSIYIDDNEVNIRSPRDAKELGIDIVYQEVDTALIPYLNVAENIMLDILVNQMKGKQFVNWKEIHKKARKVLERLHIQIDTHTLVQDLNLAQKQIVLIARAIAEERRFLILDEPTAPLSSRETEELFRIIRDLAYNHNVGVIFISHRLPELFEICEEITVMRDGQLVTRRKMEGLTAKQVVELMLGRKFDENYQKHKVNIGEKFFEVKNLSEKDNAVKNINMYVRSGEIVGIAGLVGAGKTEFCKTIFGALPIHEGEIWLRGKKLNIHTPYSAVKQGLALVPEERRKEGVLVEEPVYSNLTAASLSDFSSPLGFLKPRVEHEAAKKMIVDLGIKTPHENQKVAYLSGGNQQKVAVGKWLMANADVYIFDEPTKGVDVGAKHDIFELIGRMVSTNKGVIYASSELSEILAITDRIYVMYDGMIVKELLTSETNEEEILFYSTGGN</sequence>
<keyword evidence="4" id="KW-0762">Sugar transport</keyword>
<dbReference type="InterPro" id="IPR017871">
    <property type="entry name" value="ABC_transporter-like_CS"/>
</dbReference>
<evidence type="ECO:0000256" key="7">
    <source>
        <dbReference type="ARBA" id="ARBA00022840"/>
    </source>
</evidence>
<keyword evidence="6" id="KW-0547">Nucleotide-binding</keyword>
<keyword evidence="3" id="KW-1003">Cell membrane</keyword>
<dbReference type="GO" id="GO:0016887">
    <property type="term" value="F:ATP hydrolysis activity"/>
    <property type="evidence" value="ECO:0007669"/>
    <property type="project" value="InterPro"/>
</dbReference>